<evidence type="ECO:0000313" key="2">
    <source>
        <dbReference type="EMBL" id="WEF32349.1"/>
    </source>
</evidence>
<feature type="chain" id="PRO_5046841219" evidence="1">
    <location>
        <begin position="26"/>
        <end position="140"/>
    </location>
</feature>
<dbReference type="Proteomes" id="UP001216510">
    <property type="component" value="Chromosome"/>
</dbReference>
<protein>
    <submittedName>
        <fullName evidence="2">DUF2141 domain-containing protein</fullName>
    </submittedName>
</protein>
<evidence type="ECO:0000313" key="3">
    <source>
        <dbReference type="Proteomes" id="UP001216510"/>
    </source>
</evidence>
<dbReference type="RefSeq" id="WP_277415101.1">
    <property type="nucleotide sequence ID" value="NZ_CP119083.1"/>
</dbReference>
<keyword evidence="1" id="KW-0732">Signal</keyword>
<dbReference type="Pfam" id="PF09912">
    <property type="entry name" value="DUF2141"/>
    <property type="match status" value="1"/>
</dbReference>
<keyword evidence="3" id="KW-1185">Reference proteome</keyword>
<dbReference type="InterPro" id="IPR018673">
    <property type="entry name" value="DUF2141"/>
</dbReference>
<proteinExistence type="predicted"/>
<accession>A0ABY8BDC7</accession>
<dbReference type="EMBL" id="CP119083">
    <property type="protein sequence ID" value="WEF32349.1"/>
    <property type="molecule type" value="Genomic_DNA"/>
</dbReference>
<evidence type="ECO:0000256" key="1">
    <source>
        <dbReference type="SAM" id="SignalP"/>
    </source>
</evidence>
<name>A0ABY8BDC7_9BURK</name>
<gene>
    <name evidence="2" type="ORF">PX653_23500</name>
</gene>
<reference evidence="2 3" key="1">
    <citation type="submission" date="2023-02" db="EMBL/GenBank/DDBJ databases">
        <title>Gemone sequence of Telluria chitinolytica ACM 3522T.</title>
        <authorList>
            <person name="Frediansyah A."/>
            <person name="Miess H."/>
            <person name="Gross H."/>
        </authorList>
    </citation>
    <scope>NUCLEOTIDE SEQUENCE [LARGE SCALE GENOMIC DNA]</scope>
    <source>
        <strain evidence="2 3">ACM 3522</strain>
    </source>
</reference>
<feature type="signal peptide" evidence="1">
    <location>
        <begin position="1"/>
        <end position="25"/>
    </location>
</feature>
<sequence>MIAPCKAIVSAIVLASALAATPAHAASIEVRVSAVGPKGKVNVAVCDRERFLKECAYSASVAPQPGTTTVTVPNIPPGTWAVLAYQDENGNGKLDRNLLGIPSESYGFSRDAAGRFGPPTFEQAAIEVGEEPAVAPIRLH</sequence>
<organism evidence="2 3">
    <name type="scientific">Pseudoduganella chitinolytica</name>
    <dbReference type="NCBI Taxonomy" id="34070"/>
    <lineage>
        <taxon>Bacteria</taxon>
        <taxon>Pseudomonadati</taxon>
        <taxon>Pseudomonadota</taxon>
        <taxon>Betaproteobacteria</taxon>
        <taxon>Burkholderiales</taxon>
        <taxon>Oxalobacteraceae</taxon>
        <taxon>Telluria group</taxon>
        <taxon>Pseudoduganella</taxon>
    </lineage>
</organism>